<reference evidence="3 4" key="1">
    <citation type="submission" date="2022-03" db="EMBL/GenBank/DDBJ databases">
        <title>Sinomonas sp. isolated from a soil.</title>
        <authorList>
            <person name="Han J."/>
            <person name="Kim D.-U."/>
        </authorList>
    </citation>
    <scope>NUCLEOTIDE SEQUENCE [LARGE SCALE GENOMIC DNA]</scope>
    <source>
        <strain evidence="3 4">5-5</strain>
    </source>
</reference>
<dbReference type="SUPFAM" id="SSF103473">
    <property type="entry name" value="MFS general substrate transporter"/>
    <property type="match status" value="1"/>
</dbReference>
<sequence>MSEQPSPRPWPPQPGPESSPQLSKPAQSKPAQSKPAQLKPAQFSPEDAEKSRRWRLTLGISSLVLALASGFYAFTNIVAVVSATRAIEADGGSVPQSAMAMAIAIIVTFGVLALGYAVIGIWNVVARGTTSAAPLIAAIVVSGIAFVLTVLYMISTGSIGLQAVGLALNALIIGRAALLLRRRRRELSPRGA</sequence>
<feature type="compositionally biased region" description="Polar residues" evidence="1">
    <location>
        <begin position="24"/>
        <end position="35"/>
    </location>
</feature>
<evidence type="ECO:0000313" key="4">
    <source>
        <dbReference type="Proteomes" id="UP001202922"/>
    </source>
</evidence>
<keyword evidence="4" id="KW-1185">Reference proteome</keyword>
<feature type="compositionally biased region" description="Pro residues" evidence="1">
    <location>
        <begin position="1"/>
        <end position="17"/>
    </location>
</feature>
<keyword evidence="2" id="KW-1133">Transmembrane helix</keyword>
<keyword evidence="2" id="KW-0812">Transmembrane</keyword>
<dbReference type="InterPro" id="IPR036259">
    <property type="entry name" value="MFS_trans_sf"/>
</dbReference>
<dbReference type="Proteomes" id="UP001202922">
    <property type="component" value="Unassembled WGS sequence"/>
</dbReference>
<evidence type="ECO:0000256" key="2">
    <source>
        <dbReference type="SAM" id="Phobius"/>
    </source>
</evidence>
<evidence type="ECO:0000313" key="3">
    <source>
        <dbReference type="EMBL" id="MCH6471492.1"/>
    </source>
</evidence>
<feature type="transmembrane region" description="Helical" evidence="2">
    <location>
        <begin position="56"/>
        <end position="79"/>
    </location>
</feature>
<gene>
    <name evidence="3" type="ORF">L0M17_16150</name>
</gene>
<dbReference type="Pfam" id="PF19779">
    <property type="entry name" value="DUF6264"/>
    <property type="match status" value="1"/>
</dbReference>
<accession>A0ABS9U516</accession>
<feature type="transmembrane region" description="Helical" evidence="2">
    <location>
        <begin position="99"/>
        <end position="125"/>
    </location>
</feature>
<feature type="transmembrane region" description="Helical" evidence="2">
    <location>
        <begin position="132"/>
        <end position="154"/>
    </location>
</feature>
<feature type="region of interest" description="Disordered" evidence="1">
    <location>
        <begin position="1"/>
        <end position="48"/>
    </location>
</feature>
<dbReference type="RefSeq" id="WP_241055311.1">
    <property type="nucleotide sequence ID" value="NZ_JAKZBV010000001.1"/>
</dbReference>
<dbReference type="InterPro" id="IPR046231">
    <property type="entry name" value="DUF6264"/>
</dbReference>
<protein>
    <submittedName>
        <fullName evidence="3">DUF6264 family protein</fullName>
    </submittedName>
</protein>
<keyword evidence="2" id="KW-0472">Membrane</keyword>
<organism evidence="3 4">
    <name type="scientific">Sinomonas terrae</name>
    <dbReference type="NCBI Taxonomy" id="2908838"/>
    <lineage>
        <taxon>Bacteria</taxon>
        <taxon>Bacillati</taxon>
        <taxon>Actinomycetota</taxon>
        <taxon>Actinomycetes</taxon>
        <taxon>Micrococcales</taxon>
        <taxon>Micrococcaceae</taxon>
        <taxon>Sinomonas</taxon>
    </lineage>
</organism>
<dbReference type="EMBL" id="JAKZBV010000001">
    <property type="protein sequence ID" value="MCH6471492.1"/>
    <property type="molecule type" value="Genomic_DNA"/>
</dbReference>
<feature type="transmembrane region" description="Helical" evidence="2">
    <location>
        <begin position="160"/>
        <end position="180"/>
    </location>
</feature>
<name>A0ABS9U516_9MICC</name>
<proteinExistence type="predicted"/>
<comment type="caution">
    <text evidence="3">The sequence shown here is derived from an EMBL/GenBank/DDBJ whole genome shotgun (WGS) entry which is preliminary data.</text>
</comment>
<evidence type="ECO:0000256" key="1">
    <source>
        <dbReference type="SAM" id="MobiDB-lite"/>
    </source>
</evidence>